<dbReference type="SUPFAM" id="SSF55874">
    <property type="entry name" value="ATPase domain of HSP90 chaperone/DNA topoisomerase II/histidine kinase"/>
    <property type="match status" value="1"/>
</dbReference>
<evidence type="ECO:0000256" key="8">
    <source>
        <dbReference type="ARBA" id="ARBA00022741"/>
    </source>
</evidence>
<keyword evidence="6" id="KW-0808">Transferase</keyword>
<dbReference type="SMART" id="SM00387">
    <property type="entry name" value="HATPase_c"/>
    <property type="match status" value="1"/>
</dbReference>
<keyword evidence="26" id="KW-1185">Reference proteome</keyword>
<feature type="domain" description="PAS" evidence="22">
    <location>
        <begin position="499"/>
        <end position="543"/>
    </location>
</feature>
<dbReference type="InterPro" id="IPR001610">
    <property type="entry name" value="PAC"/>
</dbReference>
<evidence type="ECO:0000256" key="13">
    <source>
        <dbReference type="ARBA" id="ARBA00023136"/>
    </source>
</evidence>
<dbReference type="InterPro" id="IPR003660">
    <property type="entry name" value="HAMP_dom"/>
</dbReference>
<dbReference type="KEGG" id="shd:SUTH_02602"/>
<dbReference type="Gene3D" id="1.10.287.130">
    <property type="match status" value="1"/>
</dbReference>
<dbReference type="PROSITE" id="PS50109">
    <property type="entry name" value="HIS_KIN"/>
    <property type="match status" value="1"/>
</dbReference>
<dbReference type="Gene3D" id="6.10.340.10">
    <property type="match status" value="1"/>
</dbReference>
<dbReference type="Pfam" id="PF13426">
    <property type="entry name" value="PAS_9"/>
    <property type="match status" value="2"/>
</dbReference>
<evidence type="ECO:0000256" key="7">
    <source>
        <dbReference type="ARBA" id="ARBA00022692"/>
    </source>
</evidence>
<dbReference type="EMBL" id="AP012547">
    <property type="protein sequence ID" value="BAO30384.1"/>
    <property type="molecule type" value="Genomic_DNA"/>
</dbReference>
<evidence type="ECO:0000256" key="19">
    <source>
        <dbReference type="SAM" id="Phobius"/>
    </source>
</evidence>
<keyword evidence="9" id="KW-0418">Kinase</keyword>
<evidence type="ECO:0000256" key="14">
    <source>
        <dbReference type="ARBA" id="ARBA00058004"/>
    </source>
</evidence>
<dbReference type="CDD" id="cd18774">
    <property type="entry name" value="PDC2_HK_sensor"/>
    <property type="match status" value="1"/>
</dbReference>
<dbReference type="STRING" id="1223802.SUTH_02602"/>
<dbReference type="PROSITE" id="PS50885">
    <property type="entry name" value="HAMP"/>
    <property type="match status" value="1"/>
</dbReference>
<evidence type="ECO:0000256" key="17">
    <source>
        <dbReference type="ARBA" id="ARBA00070152"/>
    </source>
</evidence>
<evidence type="ECO:0000256" key="6">
    <source>
        <dbReference type="ARBA" id="ARBA00022679"/>
    </source>
</evidence>
<dbReference type="OrthoDB" id="8552871at2"/>
<dbReference type="FunFam" id="1.10.287.130:FF:000002">
    <property type="entry name" value="Two-component osmosensing histidine kinase"/>
    <property type="match status" value="1"/>
</dbReference>
<dbReference type="SUPFAM" id="SSF55785">
    <property type="entry name" value="PYP-like sensor domain (PAS domain)"/>
    <property type="match status" value="3"/>
</dbReference>
<dbReference type="SMART" id="SM00388">
    <property type="entry name" value="HisKA"/>
    <property type="match status" value="1"/>
</dbReference>
<dbReference type="InterPro" id="IPR000700">
    <property type="entry name" value="PAS-assoc_C"/>
</dbReference>
<name>W0SGH2_9PROT</name>
<dbReference type="Pfam" id="PF02743">
    <property type="entry name" value="dCache_1"/>
    <property type="match status" value="1"/>
</dbReference>
<dbReference type="FunFam" id="3.30.565.10:FF:000010">
    <property type="entry name" value="Sensor histidine kinase RcsC"/>
    <property type="match status" value="1"/>
</dbReference>
<accession>W0SGH2</accession>
<evidence type="ECO:0000259" key="24">
    <source>
        <dbReference type="PROSITE" id="PS50885"/>
    </source>
</evidence>
<feature type="domain" description="PAS" evidence="22">
    <location>
        <begin position="375"/>
        <end position="446"/>
    </location>
</feature>
<evidence type="ECO:0000256" key="1">
    <source>
        <dbReference type="ARBA" id="ARBA00000085"/>
    </source>
</evidence>
<dbReference type="SUPFAM" id="SSF103190">
    <property type="entry name" value="Sensory domain-like"/>
    <property type="match status" value="1"/>
</dbReference>
<dbReference type="HOGENOM" id="CLU_000445_114_21_4"/>
<keyword evidence="7 19" id="KW-0812">Transmembrane</keyword>
<dbReference type="InterPro" id="IPR004358">
    <property type="entry name" value="Sig_transdc_His_kin-like_C"/>
</dbReference>
<dbReference type="SMART" id="SM00448">
    <property type="entry name" value="REC"/>
    <property type="match status" value="1"/>
</dbReference>
<keyword evidence="4" id="KW-1003">Cell membrane</keyword>
<dbReference type="Pfam" id="PF02518">
    <property type="entry name" value="HATPase_c"/>
    <property type="match status" value="1"/>
</dbReference>
<dbReference type="AlphaFoldDB" id="W0SGH2"/>
<comment type="catalytic activity">
    <reaction evidence="1">
        <text>ATP + protein L-histidine = ADP + protein N-phospho-L-histidine.</text>
        <dbReference type="EC" id="2.7.13.3"/>
    </reaction>
</comment>
<dbReference type="SMART" id="SM00086">
    <property type="entry name" value="PAC"/>
    <property type="match status" value="3"/>
</dbReference>
<dbReference type="InterPro" id="IPR029151">
    <property type="entry name" value="Sensor-like_sf"/>
</dbReference>
<comment type="subunit">
    <text evidence="15">At low DSF concentrations, interacts with RpfF.</text>
</comment>
<proteinExistence type="predicted"/>
<dbReference type="EC" id="2.7.13.3" evidence="3"/>
<dbReference type="InterPro" id="IPR001789">
    <property type="entry name" value="Sig_transdc_resp-reg_receiver"/>
</dbReference>
<dbReference type="PROSITE" id="PS50110">
    <property type="entry name" value="RESPONSE_REGULATORY"/>
    <property type="match status" value="1"/>
</dbReference>
<comment type="subcellular location">
    <subcellularLocation>
        <location evidence="2">Cell membrane</location>
        <topology evidence="2">Multi-pass membrane protein</topology>
    </subcellularLocation>
</comment>
<organism evidence="25 26">
    <name type="scientific">Sulfuritalea hydrogenivorans sk43H</name>
    <dbReference type="NCBI Taxonomy" id="1223802"/>
    <lineage>
        <taxon>Bacteria</taxon>
        <taxon>Pseudomonadati</taxon>
        <taxon>Pseudomonadota</taxon>
        <taxon>Betaproteobacteria</taxon>
        <taxon>Nitrosomonadales</taxon>
        <taxon>Sterolibacteriaceae</taxon>
        <taxon>Sulfuritalea</taxon>
    </lineage>
</organism>
<dbReference type="InterPro" id="IPR011006">
    <property type="entry name" value="CheY-like_superfamily"/>
</dbReference>
<keyword evidence="8" id="KW-0547">Nucleotide-binding</keyword>
<dbReference type="PANTHER" id="PTHR45339">
    <property type="entry name" value="HYBRID SIGNAL TRANSDUCTION HISTIDINE KINASE J"/>
    <property type="match status" value="1"/>
</dbReference>
<dbReference type="CDD" id="cd17546">
    <property type="entry name" value="REC_hyHK_CKI1_RcsC-like"/>
    <property type="match status" value="1"/>
</dbReference>
<dbReference type="InterPro" id="IPR033479">
    <property type="entry name" value="dCache_1"/>
</dbReference>
<evidence type="ECO:0000256" key="18">
    <source>
        <dbReference type="PROSITE-ProRule" id="PRU00169"/>
    </source>
</evidence>
<dbReference type="Pfam" id="PF00072">
    <property type="entry name" value="Response_reg"/>
    <property type="match status" value="1"/>
</dbReference>
<evidence type="ECO:0000256" key="15">
    <source>
        <dbReference type="ARBA" id="ARBA00064003"/>
    </source>
</evidence>
<feature type="modified residue" description="4-aspartylphosphate" evidence="18">
    <location>
        <position position="1080"/>
    </location>
</feature>
<dbReference type="InterPro" id="IPR005467">
    <property type="entry name" value="His_kinase_dom"/>
</dbReference>
<evidence type="ECO:0000259" key="23">
    <source>
        <dbReference type="PROSITE" id="PS50113"/>
    </source>
</evidence>
<feature type="domain" description="Histidine kinase" evidence="20">
    <location>
        <begin position="784"/>
        <end position="1004"/>
    </location>
</feature>
<dbReference type="GO" id="GO:0005886">
    <property type="term" value="C:plasma membrane"/>
    <property type="evidence" value="ECO:0007669"/>
    <property type="project" value="UniProtKB-SubCell"/>
</dbReference>
<dbReference type="SUPFAM" id="SSF52172">
    <property type="entry name" value="CheY-like"/>
    <property type="match status" value="1"/>
</dbReference>
<dbReference type="Pfam" id="PF00672">
    <property type="entry name" value="HAMP"/>
    <property type="match status" value="1"/>
</dbReference>
<dbReference type="CDD" id="cd00082">
    <property type="entry name" value="HisKA"/>
    <property type="match status" value="1"/>
</dbReference>
<keyword evidence="11 19" id="KW-1133">Transmembrane helix</keyword>
<dbReference type="CDD" id="cd06225">
    <property type="entry name" value="HAMP"/>
    <property type="match status" value="1"/>
</dbReference>
<reference evidence="25 26" key="1">
    <citation type="journal article" date="2014" name="Syst. Appl. Microbiol.">
        <title>Complete genomes of freshwater sulfur oxidizers Sulfuricella denitrificans skB26 and Sulfuritalea hydrogenivorans sk43H: genetic insights into the sulfur oxidation pathway of betaproteobacteria.</title>
        <authorList>
            <person name="Watanabe T."/>
            <person name="Kojima H."/>
            <person name="Fukui M."/>
        </authorList>
    </citation>
    <scope>NUCLEOTIDE SEQUENCE [LARGE SCALE GENOMIC DNA]</scope>
    <source>
        <strain evidence="25">DSM22779</strain>
    </source>
</reference>
<protein>
    <recommendedName>
        <fullName evidence="16">Sensory/regulatory protein RpfC</fullName>
        <ecNumber evidence="3">2.7.13.3</ecNumber>
    </recommendedName>
    <alternativeName>
        <fullName evidence="17">Virulence sensor protein BvgS</fullName>
    </alternativeName>
</protein>
<dbReference type="SUPFAM" id="SSF47384">
    <property type="entry name" value="Homodimeric domain of signal transducing histidine kinase"/>
    <property type="match status" value="1"/>
</dbReference>
<feature type="domain" description="PAS" evidence="22">
    <location>
        <begin position="623"/>
        <end position="669"/>
    </location>
</feature>
<keyword evidence="12" id="KW-0902">Two-component regulatory system</keyword>
<evidence type="ECO:0000256" key="11">
    <source>
        <dbReference type="ARBA" id="ARBA00022989"/>
    </source>
</evidence>
<evidence type="ECO:0000256" key="3">
    <source>
        <dbReference type="ARBA" id="ARBA00012438"/>
    </source>
</evidence>
<evidence type="ECO:0000256" key="4">
    <source>
        <dbReference type="ARBA" id="ARBA00022475"/>
    </source>
</evidence>
<evidence type="ECO:0000256" key="10">
    <source>
        <dbReference type="ARBA" id="ARBA00022840"/>
    </source>
</evidence>
<dbReference type="CDD" id="cd16922">
    <property type="entry name" value="HATPase_EvgS-ArcB-TorS-like"/>
    <property type="match status" value="1"/>
</dbReference>
<evidence type="ECO:0000256" key="12">
    <source>
        <dbReference type="ARBA" id="ARBA00023012"/>
    </source>
</evidence>
<evidence type="ECO:0000259" key="22">
    <source>
        <dbReference type="PROSITE" id="PS50112"/>
    </source>
</evidence>
<feature type="domain" description="PAC" evidence="23">
    <location>
        <begin position="576"/>
        <end position="626"/>
    </location>
</feature>
<evidence type="ECO:0000259" key="20">
    <source>
        <dbReference type="PROSITE" id="PS50109"/>
    </source>
</evidence>
<dbReference type="InterPro" id="IPR036890">
    <property type="entry name" value="HATPase_C_sf"/>
</dbReference>
<keyword evidence="5 18" id="KW-0597">Phosphoprotein</keyword>
<evidence type="ECO:0000256" key="16">
    <source>
        <dbReference type="ARBA" id="ARBA00068150"/>
    </source>
</evidence>
<evidence type="ECO:0000256" key="9">
    <source>
        <dbReference type="ARBA" id="ARBA00022777"/>
    </source>
</evidence>
<dbReference type="InterPro" id="IPR013656">
    <property type="entry name" value="PAS_4"/>
</dbReference>
<dbReference type="GO" id="GO:0000155">
    <property type="term" value="F:phosphorelay sensor kinase activity"/>
    <property type="evidence" value="ECO:0007669"/>
    <property type="project" value="InterPro"/>
</dbReference>
<evidence type="ECO:0000313" key="25">
    <source>
        <dbReference type="EMBL" id="BAO30384.1"/>
    </source>
</evidence>
<dbReference type="SMART" id="SM00091">
    <property type="entry name" value="PAS"/>
    <property type="match status" value="3"/>
</dbReference>
<feature type="transmembrane region" description="Helical" evidence="19">
    <location>
        <begin position="293"/>
        <end position="316"/>
    </location>
</feature>
<dbReference type="InterPro" id="IPR035965">
    <property type="entry name" value="PAS-like_dom_sf"/>
</dbReference>
<feature type="domain" description="PAC" evidence="23">
    <location>
        <begin position="696"/>
        <end position="748"/>
    </location>
</feature>
<dbReference type="Proteomes" id="UP000031637">
    <property type="component" value="Chromosome"/>
</dbReference>
<feature type="transmembrane region" description="Helical" evidence="19">
    <location>
        <begin position="15"/>
        <end position="34"/>
    </location>
</feature>
<feature type="domain" description="HAMP" evidence="24">
    <location>
        <begin position="314"/>
        <end position="370"/>
    </location>
</feature>
<dbReference type="InterPro" id="IPR000014">
    <property type="entry name" value="PAS"/>
</dbReference>
<dbReference type="InterPro" id="IPR003661">
    <property type="entry name" value="HisK_dim/P_dom"/>
</dbReference>
<dbReference type="Pfam" id="PF08448">
    <property type="entry name" value="PAS_4"/>
    <property type="match status" value="1"/>
</dbReference>
<dbReference type="CDD" id="cd00130">
    <property type="entry name" value="PAS"/>
    <property type="match status" value="3"/>
</dbReference>
<dbReference type="InterPro" id="IPR036097">
    <property type="entry name" value="HisK_dim/P_sf"/>
</dbReference>
<dbReference type="PRINTS" id="PR00344">
    <property type="entry name" value="BCTRLSENSOR"/>
</dbReference>
<evidence type="ECO:0000256" key="2">
    <source>
        <dbReference type="ARBA" id="ARBA00004651"/>
    </source>
</evidence>
<gene>
    <name evidence="25" type="ORF">SUTH_02602</name>
</gene>
<dbReference type="InterPro" id="IPR003594">
    <property type="entry name" value="HATPase_dom"/>
</dbReference>
<dbReference type="Pfam" id="PF00512">
    <property type="entry name" value="HisKA"/>
    <property type="match status" value="1"/>
</dbReference>
<dbReference type="Gene3D" id="3.40.50.2300">
    <property type="match status" value="1"/>
</dbReference>
<comment type="function">
    <text evidence="14">Member of the two-component regulatory system BvgS/BvgA. Phosphorylates BvgA via a four-step phosphorelay in response to environmental signals.</text>
</comment>
<keyword evidence="10" id="KW-0067">ATP-binding</keyword>
<dbReference type="Gene3D" id="3.30.565.10">
    <property type="entry name" value="Histidine kinase-like ATPase, C-terminal domain"/>
    <property type="match status" value="1"/>
</dbReference>
<evidence type="ECO:0000313" key="26">
    <source>
        <dbReference type="Proteomes" id="UP000031637"/>
    </source>
</evidence>
<feature type="domain" description="Response regulatory" evidence="21">
    <location>
        <begin position="1031"/>
        <end position="1147"/>
    </location>
</feature>
<sequence>MNRNFSPWRSLKTRVALLTLVISLISVWSLAFYASRMLREDMQHVLGTQQFSATSSIAADINQQLDERLRALEAVAARMGPATRSNPTAMQAFLDQMLNFANLFNGGIFVTDVDGTAIVDVPRSTGRIGTNYLDRSSVAGPLKDGKSMIGRPAMDTVLKAPALSMAAPLRDAQGRIIGTLVGTINLDKPNFLDRIAQQRYGRTGGYLLIAPQHNLFVTSSDKTRVVQPLPARGVNPMHDRYMGGYEGYGIAVSSRGVEELSAARGIPAAGWFVVTVLPTAEAFAPIGAMQQRMLVATILLTLLTGAVAWWVTSWMLRRQLSPMLSAARTLAVQSGNGGPHQPLPITRPDEIGELIGSFNRLLGTLAQREDDLRESESRQRAIIENEPECIKISDAQGRLILMNPAGLAMIEADSLEQIAGKTLLDFIAPEYRQAYAAVHQRVLAGESVKMEFEMIGLKGRRRWMETHAVPMNDHGKVVHLALTRDVTARKRAENDLRESEALFRAVSESAHDAIITADSLGTIIKWNKGAERLFGYTEAEIIGHPLTRLMPQRFRNQHSAGMHRVRVGGEPKIMGKPIELIGLRNNGNEFPLELSLAQWQIAEDRFFTGVIRDITERKLGDEQLRKLSLAIEQSPASIVITNIDAKIEYVNEAFLLATGYSREEVIGQNPRMLHSGETPPGAYVELWDSISHGRPWKGEFNNRRKDGSKYVELAVIAPLREADGTISHYVAVKEDITEKKRLAIELDNHRYHLESLVAQRTAELVAARKLAEAASQAKSTFLANMSHEIRTPMNGILGMANLLRRGGVTPQQAERLDTIDKSAQHLLSVINDILDISKIEAGKFLLEEGPVDVDSLLANAGSILSERTRAKNIRLVIEAESLPPNLVGDSVRLQQALLNYATNAVKFTDTGSVTLRCVKLHENPDTVLVRFEVEDTGIGIPSETLGRLFNAFEQADNSITRKYGGTGLGLAITRRLAEMMGGGAGVESLPGQGSVFWFSARLKKGDPAAAASTATGNDTEALIRQRHAGSRILVVDDEPLNREIAQTLLEDVGMVVDTADDGEMAVAMARQIAYAAILMDMQMPKVNGLEATRQIRELPDYRDTPIIAMTANAFAEDKARCLEAGMNDFLVKPFNPSLLFATMLQSLSRRDA</sequence>
<dbReference type="CDD" id="cd18773">
    <property type="entry name" value="PDC1_HK_sensor"/>
    <property type="match status" value="1"/>
</dbReference>
<evidence type="ECO:0000256" key="5">
    <source>
        <dbReference type="ARBA" id="ARBA00022553"/>
    </source>
</evidence>
<feature type="domain" description="PAC" evidence="23">
    <location>
        <begin position="448"/>
        <end position="498"/>
    </location>
</feature>
<dbReference type="SMART" id="SM00304">
    <property type="entry name" value="HAMP"/>
    <property type="match status" value="1"/>
</dbReference>
<dbReference type="GO" id="GO:0005524">
    <property type="term" value="F:ATP binding"/>
    <property type="evidence" value="ECO:0007669"/>
    <property type="project" value="UniProtKB-KW"/>
</dbReference>
<keyword evidence="13 19" id="KW-0472">Membrane</keyword>
<dbReference type="PROSITE" id="PS50113">
    <property type="entry name" value="PAC"/>
    <property type="match status" value="3"/>
</dbReference>
<dbReference type="RefSeq" id="WP_052473624.1">
    <property type="nucleotide sequence ID" value="NZ_AP012547.1"/>
</dbReference>
<dbReference type="NCBIfam" id="TIGR00229">
    <property type="entry name" value="sensory_box"/>
    <property type="match status" value="3"/>
</dbReference>
<dbReference type="PROSITE" id="PS50112">
    <property type="entry name" value="PAS"/>
    <property type="match status" value="3"/>
</dbReference>
<dbReference type="Gene3D" id="3.30.450.20">
    <property type="entry name" value="PAS domain"/>
    <property type="match status" value="4"/>
</dbReference>
<evidence type="ECO:0000259" key="21">
    <source>
        <dbReference type="PROSITE" id="PS50110"/>
    </source>
</evidence>
<dbReference type="PANTHER" id="PTHR45339:SF1">
    <property type="entry name" value="HYBRID SIGNAL TRANSDUCTION HISTIDINE KINASE J"/>
    <property type="match status" value="1"/>
</dbReference>